<dbReference type="InterPro" id="IPR048503">
    <property type="entry name" value="NamZ_C"/>
</dbReference>
<sequence>MTHFRTTHLLLGLLLLLVNGHLAGCGARFFGSPDQPALPASTIAAPPAQAPLHRVTKPHVIPGIEVLLDEEWLISVAGQDGQRKMISFFDLLLKGRTMGLLTNPTGVDTKLRSTIDLLHEHPEVLLGALFAPEHGIRGDLYAGETVHDDVEPLTGVRVYSIYRQKPTPEMLSGLDAVLYDIQDIGASSYTYIYAMADMMVACAELGIPFIVLDRPNPIGADFVDGPVLDTSRFFSGIGQYDIAALYGMTPGELAWMLNTEFLAKPCKLSIVPMANYRRDMRFQDTGLPWIPTSTHIPQATTAVYYSLTGVIGEMRGGLNTGIGYTLPFECLTAPWMDRHALVKAINDRDIPGLRARPISYQPGYGGHAGKTVHGAHLMITDPLALRPMSAQIILMEILQTLYPERRLFDNPAIEQSLFDKALGTDQIRKMLAQGANTRAIDQAMAPRREKFMEMRAKYLLYEPR</sequence>
<name>A0A1G6CW65_9BACT</name>
<dbReference type="Gene3D" id="3.90.1150.140">
    <property type="match status" value="1"/>
</dbReference>
<dbReference type="OrthoDB" id="5705574at2"/>
<organism evidence="3 4">
    <name type="scientific">Desulfonatronum thiosulfatophilum</name>
    <dbReference type="NCBI Taxonomy" id="617002"/>
    <lineage>
        <taxon>Bacteria</taxon>
        <taxon>Pseudomonadati</taxon>
        <taxon>Thermodesulfobacteriota</taxon>
        <taxon>Desulfovibrionia</taxon>
        <taxon>Desulfovibrionales</taxon>
        <taxon>Desulfonatronaceae</taxon>
        <taxon>Desulfonatronum</taxon>
    </lineage>
</organism>
<dbReference type="InterPro" id="IPR008302">
    <property type="entry name" value="NamZ"/>
</dbReference>
<keyword evidence="4" id="KW-1185">Reference proteome</keyword>
<dbReference type="PANTHER" id="PTHR42915">
    <property type="entry name" value="HYPOTHETICAL 460 KDA PROTEIN IN FEUA-SIGW INTERGENIC REGION [PRECURSOR]"/>
    <property type="match status" value="1"/>
</dbReference>
<accession>A0A1G6CW65</accession>
<dbReference type="GO" id="GO:0033922">
    <property type="term" value="F:peptidoglycan beta-N-acetylmuramidase activity"/>
    <property type="evidence" value="ECO:0007669"/>
    <property type="project" value="InterPro"/>
</dbReference>
<gene>
    <name evidence="3" type="ORF">SAMN05660653_01772</name>
</gene>
<feature type="domain" description="Peptidoglycan beta-N-acetylmuramidase NamZ C-terminal" evidence="2">
    <location>
        <begin position="304"/>
        <end position="461"/>
    </location>
</feature>
<dbReference type="Pfam" id="PF20732">
    <property type="entry name" value="NamZ_C"/>
    <property type="match status" value="1"/>
</dbReference>
<dbReference type="Gene3D" id="3.40.50.12170">
    <property type="entry name" value="Uncharacterised protein PF07075, DUF1343"/>
    <property type="match status" value="1"/>
</dbReference>
<dbReference type="Pfam" id="PF07075">
    <property type="entry name" value="NamZ_N"/>
    <property type="match status" value="1"/>
</dbReference>
<evidence type="ECO:0000313" key="4">
    <source>
        <dbReference type="Proteomes" id="UP000198771"/>
    </source>
</evidence>
<evidence type="ECO:0000259" key="2">
    <source>
        <dbReference type="Pfam" id="PF20732"/>
    </source>
</evidence>
<proteinExistence type="predicted"/>
<evidence type="ECO:0000313" key="3">
    <source>
        <dbReference type="EMBL" id="SDB37112.1"/>
    </source>
</evidence>
<dbReference type="PANTHER" id="PTHR42915:SF1">
    <property type="entry name" value="PEPTIDOGLYCAN BETA-N-ACETYLMURAMIDASE NAMZ"/>
    <property type="match status" value="1"/>
</dbReference>
<dbReference type="InterPro" id="IPR048502">
    <property type="entry name" value="NamZ_N"/>
</dbReference>
<protein>
    <submittedName>
        <fullName evidence="3">Uncharacterized conserved protein YbbC, DUF1343 family</fullName>
    </submittedName>
</protein>
<feature type="domain" description="Peptidoglycan beta-N-acetylmuramidase NamZ N-terminal" evidence="1">
    <location>
        <begin position="99"/>
        <end position="299"/>
    </location>
</feature>
<dbReference type="AlphaFoldDB" id="A0A1G6CW65"/>
<reference evidence="3 4" key="1">
    <citation type="submission" date="2016-10" db="EMBL/GenBank/DDBJ databases">
        <authorList>
            <person name="de Groot N.N."/>
        </authorList>
    </citation>
    <scope>NUCLEOTIDE SEQUENCE [LARGE SCALE GENOMIC DNA]</scope>
    <source>
        <strain evidence="3 4">ASO4-2</strain>
    </source>
</reference>
<dbReference type="Proteomes" id="UP000198771">
    <property type="component" value="Unassembled WGS sequence"/>
</dbReference>
<dbReference type="STRING" id="617002.SAMN05660653_01772"/>
<dbReference type="EMBL" id="FMXO01000009">
    <property type="protein sequence ID" value="SDB37112.1"/>
    <property type="molecule type" value="Genomic_DNA"/>
</dbReference>
<evidence type="ECO:0000259" key="1">
    <source>
        <dbReference type="Pfam" id="PF07075"/>
    </source>
</evidence>
<dbReference type="RefSeq" id="WP_161946262.1">
    <property type="nucleotide sequence ID" value="NZ_FMXO01000009.1"/>
</dbReference>